<dbReference type="AlphaFoldDB" id="A0A1J7BWQ6"/>
<accession>A0A1J7BWQ6</accession>
<dbReference type="Proteomes" id="UP000243342">
    <property type="component" value="Unassembled WGS sequence"/>
</dbReference>
<dbReference type="STRING" id="1428644.BIV57_08550"/>
<feature type="domain" description="DUF397" evidence="1">
    <location>
        <begin position="22"/>
        <end position="75"/>
    </location>
</feature>
<dbReference type="RefSeq" id="WP_071656117.1">
    <property type="nucleotide sequence ID" value="NZ_MLCF01000041.1"/>
</dbReference>
<dbReference type="EMBL" id="MLCF01000041">
    <property type="protein sequence ID" value="OIV37897.1"/>
    <property type="molecule type" value="Genomic_DNA"/>
</dbReference>
<organism evidence="2 3">
    <name type="scientific">Mangrovactinospora gilvigrisea</name>
    <dbReference type="NCBI Taxonomy" id="1428644"/>
    <lineage>
        <taxon>Bacteria</taxon>
        <taxon>Bacillati</taxon>
        <taxon>Actinomycetota</taxon>
        <taxon>Actinomycetes</taxon>
        <taxon>Kitasatosporales</taxon>
        <taxon>Streptomycetaceae</taxon>
        <taxon>Mangrovactinospora</taxon>
    </lineage>
</organism>
<proteinExistence type="predicted"/>
<dbReference type="Pfam" id="PF04149">
    <property type="entry name" value="DUF397"/>
    <property type="match status" value="1"/>
</dbReference>
<gene>
    <name evidence="2" type="ORF">BIV57_08550</name>
</gene>
<evidence type="ECO:0000313" key="2">
    <source>
        <dbReference type="EMBL" id="OIV37897.1"/>
    </source>
</evidence>
<name>A0A1J7BWQ6_9ACTN</name>
<evidence type="ECO:0000313" key="3">
    <source>
        <dbReference type="Proteomes" id="UP000243342"/>
    </source>
</evidence>
<evidence type="ECO:0000259" key="1">
    <source>
        <dbReference type="Pfam" id="PF04149"/>
    </source>
</evidence>
<comment type="caution">
    <text evidence="2">The sequence shown here is derived from an EMBL/GenBank/DDBJ whole genome shotgun (WGS) entry which is preliminary data.</text>
</comment>
<reference evidence="2 3" key="1">
    <citation type="submission" date="2016-10" db="EMBL/GenBank/DDBJ databases">
        <title>Genome sequence of Streptomyces gilvigriseus MUSC 26.</title>
        <authorList>
            <person name="Lee L.-H."/>
            <person name="Ser H.-L."/>
        </authorList>
    </citation>
    <scope>NUCLEOTIDE SEQUENCE [LARGE SCALE GENOMIC DNA]</scope>
    <source>
        <strain evidence="2 3">MUSC 26</strain>
    </source>
</reference>
<dbReference type="OrthoDB" id="4558943at2"/>
<protein>
    <submittedName>
        <fullName evidence="2">DUF397 domain-containing protein</fullName>
    </submittedName>
</protein>
<dbReference type="InterPro" id="IPR007278">
    <property type="entry name" value="DUF397"/>
</dbReference>
<sequence length="89" mass="9057">MSSEPFPTGAPSAVPAPSLVGAAWRKSSHSNPSGDCVEFAPVAAGTVAVRNSRDPQGVALLCSTAVLGDFLRAAKEGEFDDLIRGGSSR</sequence>
<keyword evidence="3" id="KW-1185">Reference proteome</keyword>